<evidence type="ECO:0000256" key="4">
    <source>
        <dbReference type="ARBA" id="ARBA00022989"/>
    </source>
</evidence>
<dbReference type="PROSITE" id="PS50845">
    <property type="entry name" value="RETICULON"/>
    <property type="match status" value="1"/>
</dbReference>
<dbReference type="PANTHER" id="PTHR10994">
    <property type="entry name" value="RETICULON"/>
    <property type="match status" value="1"/>
</dbReference>
<evidence type="ECO:0000256" key="1">
    <source>
        <dbReference type="ARBA" id="ARBA00004477"/>
    </source>
</evidence>
<feature type="domain" description="Reticulon" evidence="7">
    <location>
        <begin position="58"/>
        <end position="229"/>
    </location>
</feature>
<evidence type="ECO:0000256" key="3">
    <source>
        <dbReference type="ARBA" id="ARBA00022824"/>
    </source>
</evidence>
<keyword evidence="4 6" id="KW-1133">Transmembrane helix</keyword>
<dbReference type="EMBL" id="OZ023716">
    <property type="protein sequence ID" value="CAK9865109.1"/>
    <property type="molecule type" value="Genomic_DNA"/>
</dbReference>
<proteinExistence type="predicted"/>
<evidence type="ECO:0000256" key="5">
    <source>
        <dbReference type="ARBA" id="ARBA00023136"/>
    </source>
</evidence>
<dbReference type="Proteomes" id="UP001497522">
    <property type="component" value="Chromosome 15"/>
</dbReference>
<keyword evidence="9" id="KW-1185">Reference proteome</keyword>
<keyword evidence="2 6" id="KW-0812">Transmembrane</keyword>
<feature type="transmembrane region" description="Helical" evidence="6">
    <location>
        <begin position="68"/>
        <end position="84"/>
    </location>
</feature>
<protein>
    <recommendedName>
        <fullName evidence="6">Reticulon-like protein</fullName>
    </recommendedName>
</protein>
<comment type="subcellular location">
    <subcellularLocation>
        <location evidence="1 6">Endoplasmic reticulum membrane</location>
        <topology evidence="1 6">Multi-pass membrane protein</topology>
    </subcellularLocation>
</comment>
<keyword evidence="5 6" id="KW-0472">Membrane</keyword>
<sequence length="229" mass="25159">MPEYVDVSTMAANAIHSVQNSFSKAPASASVSPGSYATAPRPFGRQKSVHELLGGGRTADVLLWRDKAIAVALLAGSTILWYLLEHLKYSLVALIVHSLLVFIGVLFLWTHVASGLNRSGLPALQLRLSEDFVLSTASVFRAKLNSCLQFATDIAVCKDLKLCIKVVGALWIIAKLGSWLHSLTLVWIVILAAQTLPVIYDQYEDVIDHYLRIAADEVHKHYKTVMPHS</sequence>
<gene>
    <name evidence="8" type="ORF">CSSPJE1EN2_LOCUS8104</name>
</gene>
<name>A0ABP1ARE1_9BRYO</name>
<feature type="transmembrane region" description="Helical" evidence="6">
    <location>
        <begin position="91"/>
        <end position="112"/>
    </location>
</feature>
<keyword evidence="3 6" id="KW-0256">Endoplasmic reticulum</keyword>
<reference evidence="8" key="1">
    <citation type="submission" date="2024-03" db="EMBL/GenBank/DDBJ databases">
        <authorList>
            <consortium name="ELIXIR-Norway"/>
            <consortium name="Elixir Norway"/>
        </authorList>
    </citation>
    <scope>NUCLEOTIDE SEQUENCE</scope>
</reference>
<evidence type="ECO:0000256" key="6">
    <source>
        <dbReference type="RuleBase" id="RU363132"/>
    </source>
</evidence>
<accession>A0ABP1ARE1</accession>
<dbReference type="InterPro" id="IPR045064">
    <property type="entry name" value="Reticulon-like"/>
</dbReference>
<dbReference type="InterPro" id="IPR003388">
    <property type="entry name" value="Reticulon"/>
</dbReference>
<evidence type="ECO:0000313" key="8">
    <source>
        <dbReference type="EMBL" id="CAK9865109.1"/>
    </source>
</evidence>
<evidence type="ECO:0000256" key="2">
    <source>
        <dbReference type="ARBA" id="ARBA00022692"/>
    </source>
</evidence>
<evidence type="ECO:0000313" key="9">
    <source>
        <dbReference type="Proteomes" id="UP001497522"/>
    </source>
</evidence>
<evidence type="ECO:0000259" key="7">
    <source>
        <dbReference type="PROSITE" id="PS50845"/>
    </source>
</evidence>
<organism evidence="8 9">
    <name type="scientific">Sphagnum jensenii</name>
    <dbReference type="NCBI Taxonomy" id="128206"/>
    <lineage>
        <taxon>Eukaryota</taxon>
        <taxon>Viridiplantae</taxon>
        <taxon>Streptophyta</taxon>
        <taxon>Embryophyta</taxon>
        <taxon>Bryophyta</taxon>
        <taxon>Sphagnophytina</taxon>
        <taxon>Sphagnopsida</taxon>
        <taxon>Sphagnales</taxon>
        <taxon>Sphagnaceae</taxon>
        <taxon>Sphagnum</taxon>
    </lineage>
</organism>
<dbReference type="PANTHER" id="PTHR10994:SF193">
    <property type="entry name" value="RETICULON-LIKE PROTEIN"/>
    <property type="match status" value="1"/>
</dbReference>
<dbReference type="Pfam" id="PF02453">
    <property type="entry name" value="Reticulon"/>
    <property type="match status" value="1"/>
</dbReference>
<feature type="transmembrane region" description="Helical" evidence="6">
    <location>
        <begin position="179"/>
        <end position="200"/>
    </location>
</feature>